<feature type="region of interest" description="Disordered" evidence="1">
    <location>
        <begin position="1083"/>
        <end position="1183"/>
    </location>
</feature>
<keyword evidence="3" id="KW-1185">Reference proteome</keyword>
<proteinExistence type="predicted"/>
<evidence type="ECO:0000313" key="3">
    <source>
        <dbReference type="Proteomes" id="UP000075901"/>
    </source>
</evidence>
<reference evidence="3" key="1">
    <citation type="submission" date="2013-09" db="EMBL/GenBank/DDBJ databases">
        <title>The Genome Sequence of Anopheles maculatus species B.</title>
        <authorList>
            <consortium name="The Broad Institute Genomics Platform"/>
            <person name="Neafsey D.E."/>
            <person name="Besansky N."/>
            <person name="Howell P."/>
            <person name="Walton C."/>
            <person name="Young S.K."/>
            <person name="Zeng Q."/>
            <person name="Gargeya S."/>
            <person name="Fitzgerald M."/>
            <person name="Haas B."/>
            <person name="Abouelleil A."/>
            <person name="Allen A.W."/>
            <person name="Alvarado L."/>
            <person name="Arachchi H.M."/>
            <person name="Berlin A.M."/>
            <person name="Chapman S.B."/>
            <person name="Gainer-Dewar J."/>
            <person name="Goldberg J."/>
            <person name="Griggs A."/>
            <person name="Gujja S."/>
            <person name="Hansen M."/>
            <person name="Howarth C."/>
            <person name="Imamovic A."/>
            <person name="Ireland A."/>
            <person name="Larimer J."/>
            <person name="McCowan C."/>
            <person name="Murphy C."/>
            <person name="Pearson M."/>
            <person name="Poon T.W."/>
            <person name="Priest M."/>
            <person name="Roberts A."/>
            <person name="Saif S."/>
            <person name="Shea T."/>
            <person name="Sisk P."/>
            <person name="Sykes S."/>
            <person name="Wortman J."/>
            <person name="Nusbaum C."/>
            <person name="Birren B."/>
        </authorList>
    </citation>
    <scope>NUCLEOTIDE SEQUENCE [LARGE SCALE GENOMIC DNA]</scope>
    <source>
        <strain evidence="3">maculatus3</strain>
    </source>
</reference>
<name>A0A182SJ36_9DIPT</name>
<dbReference type="Proteomes" id="UP000075901">
    <property type="component" value="Unassembled WGS sequence"/>
</dbReference>
<feature type="compositionally biased region" description="Low complexity" evidence="1">
    <location>
        <begin position="838"/>
        <end position="855"/>
    </location>
</feature>
<feature type="region of interest" description="Disordered" evidence="1">
    <location>
        <begin position="1253"/>
        <end position="1321"/>
    </location>
</feature>
<feature type="compositionally biased region" description="Basic and acidic residues" evidence="1">
    <location>
        <begin position="1102"/>
        <end position="1114"/>
    </location>
</feature>
<feature type="compositionally biased region" description="Polar residues" evidence="1">
    <location>
        <begin position="134"/>
        <end position="157"/>
    </location>
</feature>
<feature type="region of interest" description="Disordered" evidence="1">
    <location>
        <begin position="942"/>
        <end position="973"/>
    </location>
</feature>
<feature type="compositionally biased region" description="Polar residues" evidence="1">
    <location>
        <begin position="192"/>
        <end position="203"/>
    </location>
</feature>
<feature type="compositionally biased region" description="Basic and acidic residues" evidence="1">
    <location>
        <begin position="63"/>
        <end position="116"/>
    </location>
</feature>
<feature type="compositionally biased region" description="Low complexity" evidence="1">
    <location>
        <begin position="720"/>
        <end position="748"/>
    </location>
</feature>
<dbReference type="EnsemblMetazoa" id="AMAM007781-RA">
    <property type="protein sequence ID" value="AMAM007781-PA"/>
    <property type="gene ID" value="AMAM007781"/>
</dbReference>
<evidence type="ECO:0000313" key="2">
    <source>
        <dbReference type="EnsemblMetazoa" id="AMAM007781-PA"/>
    </source>
</evidence>
<feature type="compositionally biased region" description="Low complexity" evidence="1">
    <location>
        <begin position="553"/>
        <end position="566"/>
    </location>
</feature>
<feature type="region of interest" description="Disordered" evidence="1">
    <location>
        <begin position="1203"/>
        <end position="1229"/>
    </location>
</feature>
<evidence type="ECO:0008006" key="4">
    <source>
        <dbReference type="Google" id="ProtNLM"/>
    </source>
</evidence>
<feature type="region of interest" description="Disordered" evidence="1">
    <location>
        <begin position="1021"/>
        <end position="1070"/>
    </location>
</feature>
<feature type="compositionally biased region" description="Acidic residues" evidence="1">
    <location>
        <begin position="947"/>
        <end position="958"/>
    </location>
</feature>
<feature type="compositionally biased region" description="Low complexity" evidence="1">
    <location>
        <begin position="1257"/>
        <end position="1276"/>
    </location>
</feature>
<feature type="region of interest" description="Disordered" evidence="1">
    <location>
        <begin position="502"/>
        <end position="602"/>
    </location>
</feature>
<feature type="region of interest" description="Disordered" evidence="1">
    <location>
        <begin position="1"/>
        <end position="487"/>
    </location>
</feature>
<evidence type="ECO:0000256" key="1">
    <source>
        <dbReference type="SAM" id="MobiDB-lite"/>
    </source>
</evidence>
<feature type="compositionally biased region" description="Polar residues" evidence="1">
    <location>
        <begin position="1060"/>
        <end position="1070"/>
    </location>
</feature>
<accession>A0A182SJ36</accession>
<feature type="compositionally biased region" description="Basic and acidic residues" evidence="1">
    <location>
        <begin position="701"/>
        <end position="719"/>
    </location>
</feature>
<feature type="compositionally biased region" description="Polar residues" evidence="1">
    <location>
        <begin position="508"/>
        <end position="536"/>
    </location>
</feature>
<feature type="compositionally biased region" description="Basic and acidic residues" evidence="1">
    <location>
        <begin position="633"/>
        <end position="643"/>
    </location>
</feature>
<feature type="compositionally biased region" description="Acidic residues" evidence="1">
    <location>
        <begin position="567"/>
        <end position="576"/>
    </location>
</feature>
<feature type="region of interest" description="Disordered" evidence="1">
    <location>
        <begin position="628"/>
        <end position="879"/>
    </location>
</feature>
<feature type="region of interest" description="Disordered" evidence="1">
    <location>
        <begin position="1365"/>
        <end position="1387"/>
    </location>
</feature>
<dbReference type="VEuPathDB" id="VectorBase:AMAM007781"/>
<organism evidence="2 3">
    <name type="scientific">Anopheles maculatus</name>
    <dbReference type="NCBI Taxonomy" id="74869"/>
    <lineage>
        <taxon>Eukaryota</taxon>
        <taxon>Metazoa</taxon>
        <taxon>Ecdysozoa</taxon>
        <taxon>Arthropoda</taxon>
        <taxon>Hexapoda</taxon>
        <taxon>Insecta</taxon>
        <taxon>Pterygota</taxon>
        <taxon>Neoptera</taxon>
        <taxon>Endopterygota</taxon>
        <taxon>Diptera</taxon>
        <taxon>Nematocera</taxon>
        <taxon>Culicoidea</taxon>
        <taxon>Culicidae</taxon>
        <taxon>Anophelinae</taxon>
        <taxon>Anopheles</taxon>
        <taxon>Anopheles maculatus group</taxon>
    </lineage>
</organism>
<reference evidence="2" key="2">
    <citation type="submission" date="2020-05" db="UniProtKB">
        <authorList>
            <consortium name="EnsemblMetazoa"/>
        </authorList>
    </citation>
    <scope>IDENTIFICATION</scope>
    <source>
        <strain evidence="2">maculatus3</strain>
    </source>
</reference>
<feature type="compositionally biased region" description="Polar residues" evidence="1">
    <location>
        <begin position="811"/>
        <end position="830"/>
    </location>
</feature>
<feature type="compositionally biased region" description="Low complexity" evidence="1">
    <location>
        <begin position="11"/>
        <end position="53"/>
    </location>
</feature>
<feature type="compositionally biased region" description="Basic and acidic residues" evidence="1">
    <location>
        <begin position="355"/>
        <end position="366"/>
    </location>
</feature>
<feature type="compositionally biased region" description="Polar residues" evidence="1">
    <location>
        <begin position="1"/>
        <end position="10"/>
    </location>
</feature>
<feature type="compositionally biased region" description="Polar residues" evidence="1">
    <location>
        <begin position="246"/>
        <end position="273"/>
    </location>
</feature>
<protein>
    <recommendedName>
        <fullName evidence="4">FHOD1 N-terminal GTPase-binding domain-containing protein</fullName>
    </recommendedName>
</protein>
<feature type="compositionally biased region" description="Low complexity" evidence="1">
    <location>
        <begin position="792"/>
        <end position="808"/>
    </location>
</feature>
<feature type="compositionally biased region" description="Polar residues" evidence="1">
    <location>
        <begin position="322"/>
        <end position="348"/>
    </location>
</feature>
<feature type="region of interest" description="Disordered" evidence="1">
    <location>
        <begin position="915"/>
        <end position="934"/>
    </location>
</feature>
<feature type="compositionally biased region" description="Basic and acidic residues" evidence="1">
    <location>
        <begin position="377"/>
        <end position="388"/>
    </location>
</feature>
<feature type="compositionally biased region" description="Low complexity" evidence="1">
    <location>
        <begin position="1153"/>
        <end position="1165"/>
    </location>
</feature>
<sequence length="1503" mass="163583">MINLVFSTEPSTTSRFGSLSSTSSYRPSFSSGSYRTPRPTTTTTTAPSSNVSSFISRYSSLAADKEKERERDKAKEEERRKERELREREREKERDREKERLIETSKKLEAEIKESKPAPLKKSSLIAAKYGSSKDVTATDDSSTKSGAAGKLQSTKESGLKPKKDNAPPVTFTTRYGRTGVAREQSREPSPATRTNSSTSIATRSRHRDPSPAATAVTERARSRDPSPAVETKRTGGYALAIASKLSGTKLPQQNASNEYRRQSSGTTFTQNRARSRDPSPTVRTRTSREPSPMEQRRIQLANKMIATAARSRDPSPVPVQQLKQPSGTTKQSTNADPKQRFTSSITIKTGPGVRSRDPSPAEPRKIPTFGNASKVRSRDPSPADTKRASGRTSRSGNDSGIVKPSTFGTARKTRDPSPSINSKVRSRDPSPATVPRRSSREPSPAESVREKYGLGGTGAYRPYGRSNSGLGASLRFGANASPVPKSPMADIALSYMTSSEAIAARTSRPSSRLRLNSQSREPSQCSSPLTASQIFSPEPRTVSNDDQKREGSSSSETTATSSSSEESSEETESSVEPEPKIFIEITLVTRGTSPTPPGATPLIRARRAEMCKTIEKTIQKQLLPVQTADKQVQSDRMDDPTKYLRYGQPSTRSWSPFLDQKYGSSSPTLGYTRYSSASSRYSRDSPSYSRETSVSSSKSDAPEKKELSTLAARVKELSLSKSNSTKSTASRSSTGSSPGGKQKTPPKQKSPEKPPPAPSKDSPSPVRSVANKDFRKSALNMGPAPERPRKSSTSSSKSSSSTASTATPVAETNGSTSRIPNVRQQNGTKVTKRSDRSASTSSEDTSSTSGSSGTDTDREQSITRTAPNEQDDLSAATDASNANNELLLRAIQLATNFVNNQNRNATSWYDNASTTSMSESLPADPSGKSGWEAGTHYMESIKDDSSNEEDEEDDEANENGQEKDVDEDGQKPTSAYQQALWWRRSGNFEQTATVQETVPSARSFTYRIRRVESGEKPWWLADEGNKPVPEIEPDTTEPSSTAEQDMAGGAEVATDDGRTTATSIFESQTLSPFRPIRVTRIESGERAWWMKSTENVAAKSSGERSKEPSKEQTPESVGGGKKSPGYTVFKLEAEDEPWWEQAMADLSRKDQTSGSSPSSTSGSREPSKEPTPEPRGQGITLTRVVSGEKAWWLYSSEKVNELGKTAETDDTADTLGIESNESVRECSPVKAKPFKITRIESGEQPWWMLETSDAPVSRSGSKSNVVSRSNSFNSKASGKQTSPTKYRITRVESGEKAWWMTGDSPDESAGSPRKLSSFVEQHGEEEADLQNADIESQVEQELQSITNFVAGLPKFPTGDYTIEPITSETPPLGDRASPEGEAGGRASPYDNIPSTMTVPLQANVQAVPAVSLEQSTSVATDVGSFSTRKDTQSPVFISRHTNIDDLLGGSCHPLSPMMDRMFIMDELQEINPKDVRVHDSTPQFIDYAGQQRQRRASTVSVF</sequence>
<feature type="compositionally biased region" description="Low complexity" evidence="1">
    <location>
        <begin position="672"/>
        <end position="691"/>
    </location>
</feature>